<accession>A0AAV4QNQ5</accession>
<keyword evidence="2" id="KW-1185">Reference proteome</keyword>
<sequence>MSNLMSWPVDEDLNYETDMELFLPSSNQKQSFYRLVILSPHWMFPRIKALSQTKKVDLSSTNLISHMSDNCIAALSNCQPQENLVFT</sequence>
<reference evidence="1 2" key="1">
    <citation type="submission" date="2021-06" db="EMBL/GenBank/DDBJ databases">
        <title>Caerostris darwini draft genome.</title>
        <authorList>
            <person name="Kono N."/>
            <person name="Arakawa K."/>
        </authorList>
    </citation>
    <scope>NUCLEOTIDE SEQUENCE [LARGE SCALE GENOMIC DNA]</scope>
</reference>
<name>A0AAV4QNQ5_9ARAC</name>
<organism evidence="1 2">
    <name type="scientific">Caerostris darwini</name>
    <dbReference type="NCBI Taxonomy" id="1538125"/>
    <lineage>
        <taxon>Eukaryota</taxon>
        <taxon>Metazoa</taxon>
        <taxon>Ecdysozoa</taxon>
        <taxon>Arthropoda</taxon>
        <taxon>Chelicerata</taxon>
        <taxon>Arachnida</taxon>
        <taxon>Araneae</taxon>
        <taxon>Araneomorphae</taxon>
        <taxon>Entelegynae</taxon>
        <taxon>Araneoidea</taxon>
        <taxon>Araneidae</taxon>
        <taxon>Caerostris</taxon>
    </lineage>
</organism>
<comment type="caution">
    <text evidence="1">The sequence shown here is derived from an EMBL/GenBank/DDBJ whole genome shotgun (WGS) entry which is preliminary data.</text>
</comment>
<dbReference type="EMBL" id="BPLQ01004754">
    <property type="protein sequence ID" value="GIY10469.1"/>
    <property type="molecule type" value="Genomic_DNA"/>
</dbReference>
<protein>
    <submittedName>
        <fullName evidence="1">Uncharacterized protein</fullName>
    </submittedName>
</protein>
<dbReference type="AlphaFoldDB" id="A0AAV4QNQ5"/>
<proteinExistence type="predicted"/>
<dbReference type="Proteomes" id="UP001054837">
    <property type="component" value="Unassembled WGS sequence"/>
</dbReference>
<gene>
    <name evidence="1" type="ORF">CDAR_478571</name>
</gene>
<evidence type="ECO:0000313" key="2">
    <source>
        <dbReference type="Proteomes" id="UP001054837"/>
    </source>
</evidence>
<evidence type="ECO:0000313" key="1">
    <source>
        <dbReference type="EMBL" id="GIY10469.1"/>
    </source>
</evidence>